<organism evidence="4 5">
    <name type="scientific">Nibribacter koreensis</name>
    <dbReference type="NCBI Taxonomy" id="1084519"/>
    <lineage>
        <taxon>Bacteria</taxon>
        <taxon>Pseudomonadati</taxon>
        <taxon>Bacteroidota</taxon>
        <taxon>Cytophagia</taxon>
        <taxon>Cytophagales</taxon>
        <taxon>Hymenobacteraceae</taxon>
        <taxon>Nibribacter</taxon>
    </lineage>
</organism>
<protein>
    <submittedName>
        <fullName evidence="4">Transporter substrate-binding domain-containing protein</fullName>
    </submittedName>
</protein>
<dbReference type="Proteomes" id="UP001501844">
    <property type="component" value="Unassembled WGS sequence"/>
</dbReference>
<evidence type="ECO:0000313" key="4">
    <source>
        <dbReference type="EMBL" id="GAA4301720.1"/>
    </source>
</evidence>
<dbReference type="Pfam" id="PF00497">
    <property type="entry name" value="SBP_bac_3"/>
    <property type="match status" value="1"/>
</dbReference>
<comment type="caution">
    <text evidence="4">The sequence shown here is derived from an EMBL/GenBank/DDBJ whole genome shotgun (WGS) entry which is preliminary data.</text>
</comment>
<keyword evidence="1 2" id="KW-0732">Signal</keyword>
<dbReference type="EMBL" id="BAABGX010000001">
    <property type="protein sequence ID" value="GAA4301720.1"/>
    <property type="molecule type" value="Genomic_DNA"/>
</dbReference>
<feature type="domain" description="Solute-binding protein family 3/N-terminal" evidence="3">
    <location>
        <begin position="41"/>
        <end position="124"/>
    </location>
</feature>
<evidence type="ECO:0000256" key="2">
    <source>
        <dbReference type="SAM" id="SignalP"/>
    </source>
</evidence>
<dbReference type="InterPro" id="IPR001638">
    <property type="entry name" value="Solute-binding_3/MltF_N"/>
</dbReference>
<evidence type="ECO:0000313" key="5">
    <source>
        <dbReference type="Proteomes" id="UP001501844"/>
    </source>
</evidence>
<keyword evidence="5" id="KW-1185">Reference proteome</keyword>
<dbReference type="Gene3D" id="3.40.190.10">
    <property type="entry name" value="Periplasmic binding protein-like II"/>
    <property type="match status" value="1"/>
</dbReference>
<feature type="signal peptide" evidence="2">
    <location>
        <begin position="1"/>
        <end position="20"/>
    </location>
</feature>
<feature type="chain" id="PRO_5045786240" evidence="2">
    <location>
        <begin position="21"/>
        <end position="160"/>
    </location>
</feature>
<accession>A0ABP8FET7</accession>
<dbReference type="RefSeq" id="WP_345163864.1">
    <property type="nucleotide sequence ID" value="NZ_BAABGX010000001.1"/>
</dbReference>
<proteinExistence type="predicted"/>
<sequence length="160" mass="17904">MKQSVQLRLLLSLCLYGLLAGCTQYPKDPEDTLTKVTGGTLVVGYSENAPWVVDGANGPSGLEADLVRGYAKTVNAQIEWKKDTEQDLLHALEENQLHMVIAGITDDTPWKKNISFTRPYTELEKKKHVFCVIKGENAFITSLEKFLHSQKSVIETRLQP</sequence>
<dbReference type="PROSITE" id="PS51257">
    <property type="entry name" value="PROKAR_LIPOPROTEIN"/>
    <property type="match status" value="1"/>
</dbReference>
<evidence type="ECO:0000259" key="3">
    <source>
        <dbReference type="Pfam" id="PF00497"/>
    </source>
</evidence>
<gene>
    <name evidence="4" type="ORF">GCM10023183_13040</name>
</gene>
<evidence type="ECO:0000256" key="1">
    <source>
        <dbReference type="ARBA" id="ARBA00022729"/>
    </source>
</evidence>
<dbReference type="SUPFAM" id="SSF53850">
    <property type="entry name" value="Periplasmic binding protein-like II"/>
    <property type="match status" value="1"/>
</dbReference>
<name>A0ABP8FET7_9BACT</name>
<dbReference type="PANTHER" id="PTHR35936">
    <property type="entry name" value="MEMBRANE-BOUND LYTIC MUREIN TRANSGLYCOSYLASE F"/>
    <property type="match status" value="1"/>
</dbReference>
<reference evidence="5" key="1">
    <citation type="journal article" date="2019" name="Int. J. Syst. Evol. Microbiol.">
        <title>The Global Catalogue of Microorganisms (GCM) 10K type strain sequencing project: providing services to taxonomists for standard genome sequencing and annotation.</title>
        <authorList>
            <consortium name="The Broad Institute Genomics Platform"/>
            <consortium name="The Broad Institute Genome Sequencing Center for Infectious Disease"/>
            <person name="Wu L."/>
            <person name="Ma J."/>
        </authorList>
    </citation>
    <scope>NUCLEOTIDE SEQUENCE [LARGE SCALE GENOMIC DNA]</scope>
    <source>
        <strain evidence="5">JCM 17917</strain>
    </source>
</reference>